<reference evidence="1 2" key="1">
    <citation type="submission" date="2014-07" db="EMBL/GenBank/DDBJ databases">
        <title>Genome of Chryseobacterium formosense LMG 24722.</title>
        <authorList>
            <person name="Pipes S.E."/>
            <person name="Stropko S.J."/>
            <person name="Newman J.D."/>
        </authorList>
    </citation>
    <scope>NUCLEOTIDE SEQUENCE [LARGE SCALE GENOMIC DNA]</scope>
    <source>
        <strain evidence="1 2">LMG 24722</strain>
    </source>
</reference>
<comment type="caution">
    <text evidence="1">The sequence shown here is derived from an EMBL/GenBank/DDBJ whole genome shotgun (WGS) entry which is preliminary data.</text>
</comment>
<dbReference type="Proteomes" id="UP000028713">
    <property type="component" value="Unassembled WGS sequence"/>
</dbReference>
<dbReference type="Gene3D" id="2.40.70.10">
    <property type="entry name" value="Acid Proteases"/>
    <property type="match status" value="2"/>
</dbReference>
<evidence type="ECO:0000313" key="2">
    <source>
        <dbReference type="Proteomes" id="UP000028713"/>
    </source>
</evidence>
<dbReference type="EMBL" id="JPRP01000001">
    <property type="protein sequence ID" value="KFF01289.1"/>
    <property type="molecule type" value="Genomic_DNA"/>
</dbReference>
<accession>A0A085ZA25</accession>
<evidence type="ECO:0000313" key="1">
    <source>
        <dbReference type="EMBL" id="KFF01289.1"/>
    </source>
</evidence>
<dbReference type="eggNOG" id="COG3577">
    <property type="taxonomic scope" value="Bacteria"/>
</dbReference>
<organism evidence="1 2">
    <name type="scientific">Chryseobacterium formosense</name>
    <dbReference type="NCBI Taxonomy" id="236814"/>
    <lineage>
        <taxon>Bacteria</taxon>
        <taxon>Pseudomonadati</taxon>
        <taxon>Bacteroidota</taxon>
        <taxon>Flavobacteriia</taxon>
        <taxon>Flavobacteriales</taxon>
        <taxon>Weeksellaceae</taxon>
        <taxon>Chryseobacterium group</taxon>
        <taxon>Chryseobacterium</taxon>
    </lineage>
</organism>
<dbReference type="InterPro" id="IPR021109">
    <property type="entry name" value="Peptidase_aspartic_dom_sf"/>
</dbReference>
<dbReference type="SUPFAM" id="SSF50156">
    <property type="entry name" value="PDZ domain-like"/>
    <property type="match status" value="1"/>
</dbReference>
<dbReference type="OrthoDB" id="5580718at2"/>
<proteinExistence type="predicted"/>
<protein>
    <recommendedName>
        <fullName evidence="3">Aspartyl protease</fullName>
    </recommendedName>
</protein>
<name>A0A085ZA25_9FLAO</name>
<dbReference type="InterPro" id="IPR036034">
    <property type="entry name" value="PDZ_sf"/>
</dbReference>
<dbReference type="STRING" id="236814.IX39_11935"/>
<dbReference type="InterPro" id="IPR034122">
    <property type="entry name" value="Retropepsin-like_bacterial"/>
</dbReference>
<evidence type="ECO:0008006" key="3">
    <source>
        <dbReference type="Google" id="ProtNLM"/>
    </source>
</evidence>
<dbReference type="SUPFAM" id="SSF50630">
    <property type="entry name" value="Acid proteases"/>
    <property type="match status" value="1"/>
</dbReference>
<dbReference type="AlphaFoldDB" id="A0A085ZA25"/>
<dbReference type="CDD" id="cd05483">
    <property type="entry name" value="retropepsin_like_bacteria"/>
    <property type="match status" value="1"/>
</dbReference>
<sequence length="388" mass="44526">MKKISLFAYVFLTITISAQGKKFFETGEAVLKNPVEKVNLNFEYELPLVKVEIDGKMYQFLFDTGAPTVISFAIFNQLKLKEKHTSKVSDSQKNKQKQIFTEIPEMKIDNIIFKNIGTVVMDLQGTEFGCIKIDGIIGANQMAKLFWRINYSENNLEATQNLTNFSIEGYETIFSFDPKMQKTPIIEAKILDKKIEMTFDTGFTGSMKILDKYFDPKKGNVKFVETYGIASIGAFGAGKPQVSYHFKTGEIMIDQKKFGNQLIVTGSTSLLGNEFLKKFSYILDWKNSKIYLHQIKEDEPKLESFGFGYRFIDNKAKVVLLFNDKDFPLKFDDEILSINHISLENLTNETVCTYLLNRIEKDVNVINIKIKREGKVLNFVIAKKEYLK</sequence>
<keyword evidence="2" id="KW-1185">Reference proteome</keyword>
<dbReference type="Pfam" id="PF13650">
    <property type="entry name" value="Asp_protease_2"/>
    <property type="match status" value="1"/>
</dbReference>
<gene>
    <name evidence="1" type="ORF">IX39_11935</name>
</gene>
<dbReference type="RefSeq" id="WP_034676553.1">
    <property type="nucleotide sequence ID" value="NZ_FPAP01000001.1"/>
</dbReference>